<evidence type="ECO:0000313" key="3">
    <source>
        <dbReference type="EMBL" id="MBC5732377.1"/>
    </source>
</evidence>
<comment type="caution">
    <text evidence="3">The sequence shown here is derived from an EMBL/GenBank/DDBJ whole genome shotgun (WGS) entry which is preliminary data.</text>
</comment>
<dbReference type="PRINTS" id="PR00080">
    <property type="entry name" value="SDRFAMILY"/>
</dbReference>
<comment type="similarity">
    <text evidence="1">Belongs to the short-chain dehydrogenases/reductases (SDR) family.</text>
</comment>
<dbReference type="GO" id="GO:0016616">
    <property type="term" value="F:oxidoreductase activity, acting on the CH-OH group of donors, NAD or NADP as acceptor"/>
    <property type="evidence" value="ECO:0007669"/>
    <property type="project" value="TreeGrafter"/>
</dbReference>
<evidence type="ECO:0000256" key="1">
    <source>
        <dbReference type="ARBA" id="ARBA00006484"/>
    </source>
</evidence>
<dbReference type="EMBL" id="JACOPP010000001">
    <property type="protein sequence ID" value="MBC5732377.1"/>
    <property type="molecule type" value="Genomic_DNA"/>
</dbReference>
<name>A0A8J6M4B0_9FIRM</name>
<reference evidence="3" key="1">
    <citation type="submission" date="2020-08" db="EMBL/GenBank/DDBJ databases">
        <title>Genome public.</title>
        <authorList>
            <person name="Liu C."/>
            <person name="Sun Q."/>
        </authorList>
    </citation>
    <scope>NUCLEOTIDE SEQUENCE</scope>
    <source>
        <strain evidence="3">NSJ-51</strain>
    </source>
</reference>
<dbReference type="Gene3D" id="3.40.50.720">
    <property type="entry name" value="NAD(P)-binding Rossmann-like Domain"/>
    <property type="match status" value="1"/>
</dbReference>
<gene>
    <name evidence="3" type="ORF">H8S57_01375</name>
</gene>
<dbReference type="RefSeq" id="WP_186906276.1">
    <property type="nucleotide sequence ID" value="NZ_JACOPP010000001.1"/>
</dbReference>
<dbReference type="InterPro" id="IPR002347">
    <property type="entry name" value="SDR_fam"/>
</dbReference>
<dbReference type="AlphaFoldDB" id="A0A8J6M4B0"/>
<protein>
    <submittedName>
        <fullName evidence="3">SDR family oxidoreductase</fullName>
    </submittedName>
</protein>
<organism evidence="3 4">
    <name type="scientific">Lawsonibacter hominis</name>
    <dbReference type="NCBI Taxonomy" id="2763053"/>
    <lineage>
        <taxon>Bacteria</taxon>
        <taxon>Bacillati</taxon>
        <taxon>Bacillota</taxon>
        <taxon>Clostridia</taxon>
        <taxon>Eubacteriales</taxon>
        <taxon>Oscillospiraceae</taxon>
        <taxon>Lawsonibacter</taxon>
    </lineage>
</organism>
<keyword evidence="4" id="KW-1185">Reference proteome</keyword>
<dbReference type="Pfam" id="PF13561">
    <property type="entry name" value="adh_short_C2"/>
    <property type="match status" value="1"/>
</dbReference>
<proteinExistence type="inferred from homology"/>
<dbReference type="CDD" id="cd05233">
    <property type="entry name" value="SDR_c"/>
    <property type="match status" value="1"/>
</dbReference>
<dbReference type="FunFam" id="3.40.50.720:FF:000084">
    <property type="entry name" value="Short-chain dehydrogenase reductase"/>
    <property type="match status" value="1"/>
</dbReference>
<evidence type="ECO:0000313" key="4">
    <source>
        <dbReference type="Proteomes" id="UP000661435"/>
    </source>
</evidence>
<dbReference type="InterPro" id="IPR020904">
    <property type="entry name" value="Sc_DH/Rdtase_CS"/>
</dbReference>
<dbReference type="Proteomes" id="UP000661435">
    <property type="component" value="Unassembled WGS sequence"/>
</dbReference>
<sequence>MNISEHLFDLTGKNAVVVGGAGGIGQAIAQGLAVYGARVAIASRREESLKRAQQEILESSGKQVCYYTVDAGDEDSVIALLNAALAEFGEVDILVNAQGFNQKFPATEFPMDVWDQMFSVNVRSLMLTCKHFGAHMKQNGSGKIINLSSVRGVRACGGGNTGYGATKGAVDMMTRMLAKELGPEVCVNAIGPTITYTPMMVGVLPADPQERAAKAANMPLKRIGEPEDCAGPAVFLASAASDFMSGQILYPDGGLTAMG</sequence>
<dbReference type="PANTHER" id="PTHR42760">
    <property type="entry name" value="SHORT-CHAIN DEHYDROGENASES/REDUCTASES FAMILY MEMBER"/>
    <property type="match status" value="1"/>
</dbReference>
<dbReference type="PRINTS" id="PR00081">
    <property type="entry name" value="GDHRDH"/>
</dbReference>
<dbReference type="PANTHER" id="PTHR42760:SF115">
    <property type="entry name" value="3-OXOACYL-[ACYL-CARRIER-PROTEIN] REDUCTASE FABG"/>
    <property type="match status" value="1"/>
</dbReference>
<dbReference type="NCBIfam" id="NF005559">
    <property type="entry name" value="PRK07231.1"/>
    <property type="match status" value="1"/>
</dbReference>
<dbReference type="SUPFAM" id="SSF51735">
    <property type="entry name" value="NAD(P)-binding Rossmann-fold domains"/>
    <property type="match status" value="1"/>
</dbReference>
<dbReference type="PROSITE" id="PS00061">
    <property type="entry name" value="ADH_SHORT"/>
    <property type="match status" value="1"/>
</dbReference>
<dbReference type="InterPro" id="IPR036291">
    <property type="entry name" value="NAD(P)-bd_dom_sf"/>
</dbReference>
<accession>A0A8J6M4B0</accession>
<dbReference type="GO" id="GO:0008206">
    <property type="term" value="P:bile acid metabolic process"/>
    <property type="evidence" value="ECO:0007669"/>
    <property type="project" value="UniProtKB-ARBA"/>
</dbReference>
<keyword evidence="2" id="KW-0560">Oxidoreductase</keyword>
<evidence type="ECO:0000256" key="2">
    <source>
        <dbReference type="ARBA" id="ARBA00023002"/>
    </source>
</evidence>